<evidence type="ECO:0000313" key="2">
    <source>
        <dbReference type="Proteomes" id="UP000199529"/>
    </source>
</evidence>
<dbReference type="EMBL" id="FNOK01000031">
    <property type="protein sequence ID" value="SDY63297.1"/>
    <property type="molecule type" value="Genomic_DNA"/>
</dbReference>
<reference evidence="2" key="1">
    <citation type="submission" date="2016-10" db="EMBL/GenBank/DDBJ databases">
        <authorList>
            <person name="Varghese N."/>
            <person name="Submissions S."/>
        </authorList>
    </citation>
    <scope>NUCLEOTIDE SEQUENCE [LARGE SCALE GENOMIC DNA]</scope>
    <source>
        <strain evidence="2">CGMCC 4.3530</strain>
    </source>
</reference>
<protein>
    <submittedName>
        <fullName evidence="1">Uncharacterized protein</fullName>
    </submittedName>
</protein>
<proteinExistence type="predicted"/>
<dbReference type="AlphaFoldDB" id="A0A1H3LFH0"/>
<accession>A0A1H3LFH0</accession>
<keyword evidence="2" id="KW-1185">Reference proteome</keyword>
<dbReference type="STRING" id="418495.SAMN05216215_103153"/>
<name>A0A1H3LFH0_9PSEU</name>
<organism evidence="1 2">
    <name type="scientific">Saccharopolyspora shandongensis</name>
    <dbReference type="NCBI Taxonomy" id="418495"/>
    <lineage>
        <taxon>Bacteria</taxon>
        <taxon>Bacillati</taxon>
        <taxon>Actinomycetota</taxon>
        <taxon>Actinomycetes</taxon>
        <taxon>Pseudonocardiales</taxon>
        <taxon>Pseudonocardiaceae</taxon>
        <taxon>Saccharopolyspora</taxon>
    </lineage>
</organism>
<gene>
    <name evidence="1" type="ORF">SAMN05216215_103153</name>
</gene>
<dbReference type="RefSeq" id="WP_093271010.1">
    <property type="nucleotide sequence ID" value="NZ_FNOK01000031.1"/>
</dbReference>
<evidence type="ECO:0000313" key="1">
    <source>
        <dbReference type="EMBL" id="SDY63297.1"/>
    </source>
</evidence>
<dbReference type="Proteomes" id="UP000199529">
    <property type="component" value="Unassembled WGS sequence"/>
</dbReference>
<sequence>MSDVNYVRNQLIQTGEHCGELIARLVEIQKEMDHITGTIASVTSGSENPEIQQALATYALARENIAAHVQGPMGTAHEHVQNYFSQL</sequence>